<organism evidence="2 3">
    <name type="scientific">Stephanodiscus triporus</name>
    <dbReference type="NCBI Taxonomy" id="2934178"/>
    <lineage>
        <taxon>Eukaryota</taxon>
        <taxon>Sar</taxon>
        <taxon>Stramenopiles</taxon>
        <taxon>Ochrophyta</taxon>
        <taxon>Bacillariophyta</taxon>
        <taxon>Coscinodiscophyceae</taxon>
        <taxon>Thalassiosirophycidae</taxon>
        <taxon>Stephanodiscales</taxon>
        <taxon>Stephanodiscaceae</taxon>
        <taxon>Stephanodiscus</taxon>
    </lineage>
</organism>
<evidence type="ECO:0000256" key="1">
    <source>
        <dbReference type="SAM" id="MobiDB-lite"/>
    </source>
</evidence>
<feature type="compositionally biased region" description="Basic and acidic residues" evidence="1">
    <location>
        <begin position="409"/>
        <end position="428"/>
    </location>
</feature>
<gene>
    <name evidence="2" type="ORF">ACHAW5_008538</name>
</gene>
<accession>A0ABD3NE15</accession>
<feature type="region of interest" description="Disordered" evidence="1">
    <location>
        <begin position="75"/>
        <end position="148"/>
    </location>
</feature>
<feature type="region of interest" description="Disordered" evidence="1">
    <location>
        <begin position="469"/>
        <end position="543"/>
    </location>
</feature>
<feature type="compositionally biased region" description="Acidic residues" evidence="1">
    <location>
        <begin position="429"/>
        <end position="438"/>
    </location>
</feature>
<feature type="region of interest" description="Disordered" evidence="1">
    <location>
        <begin position="1"/>
        <end position="53"/>
    </location>
</feature>
<dbReference type="EMBL" id="JALLAZ020001482">
    <property type="protein sequence ID" value="KAL3774213.1"/>
    <property type="molecule type" value="Genomic_DNA"/>
</dbReference>
<reference evidence="2 3" key="1">
    <citation type="submission" date="2024-10" db="EMBL/GenBank/DDBJ databases">
        <title>Updated reference genomes for cyclostephanoid diatoms.</title>
        <authorList>
            <person name="Roberts W.R."/>
            <person name="Alverson A.J."/>
        </authorList>
    </citation>
    <scope>NUCLEOTIDE SEQUENCE [LARGE SCALE GENOMIC DNA]</scope>
    <source>
        <strain evidence="2 3">AJA276-08</strain>
    </source>
</reference>
<keyword evidence="3" id="KW-1185">Reference proteome</keyword>
<sequence length="727" mass="78564">MDEDDDDDDDDDDDNDVHFTDPSGDEDDDDDDDDEMEEDNANANANADANANDNALAVRDLVRQLLDRENVLQRNDDANAAANGNANANDALGGGDDELAEVPEPDAPPPPDDDNDDDNEEEEEEEDRDALGDDDDEEEDAANEGAGGNVAAAAILRRRGAVDGGIAGDVRDEAGAKITRSLRCPLVLYLEAAPSRGGRRGDDDDDGRGRDGGEHDDDDDAVARMRHEGAFRALSPHNPILKVGTTVYIGLDKNSKLSLVFDRYCDFVNARARPATPGEPPHVVRSSDLEFFHADLLDPDQTVEASALMKNDRIGVYPNRSEARATRSEAMRLQRESDRKYFQDLRGLLPNPNIDGMAGFDVVFDCRGKVVDGRGYSQNVLATTVRANSVLLTRRCKWLGRMIRDAREDGRRRAEMTVPSDKSDKSYENDDDVTGGGAEEDSYAAAAEGMKSGQSDDEDNIIIAEGPSAVRRAGDNDDNNNNNIAPGGEGGSAAKVEDYDEDDDTDAKSASGGGSGRKSPPRKTTSDAHHHRSSSTSASSSFPNSVWISLDHPPQAVKLLLEYCYTNRVLSLGHEAFAKASTPVSHAAFGPVPPFRRHEWPDGGAPTVSLHLALAGIALAEDAHLPRLSLMCEVAASQLVDGNNVIDVLSACRVQQQKTGNRLPILRRAAMLDCIMANGSGGIDVLYSNPTFKGSLNERRGLAVPSLLDGTRKKDRMAIEKKKMFEL</sequence>
<name>A0ABD3NE15_9STRA</name>
<protein>
    <recommendedName>
        <fullName evidence="4">BTB domain-containing protein</fullName>
    </recommendedName>
</protein>
<feature type="compositionally biased region" description="Acidic residues" evidence="1">
    <location>
        <begin position="1"/>
        <end position="15"/>
    </location>
</feature>
<comment type="caution">
    <text evidence="2">The sequence shown here is derived from an EMBL/GenBank/DDBJ whole genome shotgun (WGS) entry which is preliminary data.</text>
</comment>
<feature type="compositionally biased region" description="Acidic residues" evidence="1">
    <location>
        <begin position="23"/>
        <end position="40"/>
    </location>
</feature>
<feature type="compositionally biased region" description="Acidic residues" evidence="1">
    <location>
        <begin position="111"/>
        <end position="142"/>
    </location>
</feature>
<dbReference type="Proteomes" id="UP001530315">
    <property type="component" value="Unassembled WGS sequence"/>
</dbReference>
<feature type="compositionally biased region" description="Low complexity" evidence="1">
    <location>
        <begin position="41"/>
        <end position="53"/>
    </location>
</feature>
<dbReference type="AlphaFoldDB" id="A0ABD3NE15"/>
<feature type="compositionally biased region" description="Acidic residues" evidence="1">
    <location>
        <begin position="95"/>
        <end position="104"/>
    </location>
</feature>
<proteinExistence type="predicted"/>
<feature type="compositionally biased region" description="Basic and acidic residues" evidence="1">
    <location>
        <begin position="199"/>
        <end position="213"/>
    </location>
</feature>
<evidence type="ECO:0000313" key="3">
    <source>
        <dbReference type="Proteomes" id="UP001530315"/>
    </source>
</evidence>
<evidence type="ECO:0000313" key="2">
    <source>
        <dbReference type="EMBL" id="KAL3774213.1"/>
    </source>
</evidence>
<feature type="region of interest" description="Disordered" evidence="1">
    <location>
        <begin position="194"/>
        <end position="221"/>
    </location>
</feature>
<evidence type="ECO:0008006" key="4">
    <source>
        <dbReference type="Google" id="ProtNLM"/>
    </source>
</evidence>
<feature type="region of interest" description="Disordered" evidence="1">
    <location>
        <begin position="409"/>
        <end position="438"/>
    </location>
</feature>
<feature type="compositionally biased region" description="Low complexity" evidence="1">
    <location>
        <begin position="78"/>
        <end position="91"/>
    </location>
</feature>